<dbReference type="AlphaFoldDB" id="A0A0A8Z7R9"/>
<reference evidence="1" key="2">
    <citation type="journal article" date="2015" name="Data Brief">
        <title>Shoot transcriptome of the giant reed, Arundo donax.</title>
        <authorList>
            <person name="Barrero R.A."/>
            <person name="Guerrero F.D."/>
            <person name="Moolhuijzen P."/>
            <person name="Goolsby J.A."/>
            <person name="Tidwell J."/>
            <person name="Bellgard S.E."/>
            <person name="Bellgard M.I."/>
        </authorList>
    </citation>
    <scope>NUCLEOTIDE SEQUENCE</scope>
    <source>
        <tissue evidence="1">Shoot tissue taken approximately 20 cm above the soil surface</tissue>
    </source>
</reference>
<accession>A0A0A8Z7R9</accession>
<protein>
    <submittedName>
        <fullName evidence="1">Uncharacterized protein</fullName>
    </submittedName>
</protein>
<dbReference type="EMBL" id="GBRH01266988">
    <property type="protein sequence ID" value="JAD30907.1"/>
    <property type="molecule type" value="Transcribed_RNA"/>
</dbReference>
<organism evidence="1">
    <name type="scientific">Arundo donax</name>
    <name type="common">Giant reed</name>
    <name type="synonym">Donax arundinaceus</name>
    <dbReference type="NCBI Taxonomy" id="35708"/>
    <lineage>
        <taxon>Eukaryota</taxon>
        <taxon>Viridiplantae</taxon>
        <taxon>Streptophyta</taxon>
        <taxon>Embryophyta</taxon>
        <taxon>Tracheophyta</taxon>
        <taxon>Spermatophyta</taxon>
        <taxon>Magnoliopsida</taxon>
        <taxon>Liliopsida</taxon>
        <taxon>Poales</taxon>
        <taxon>Poaceae</taxon>
        <taxon>PACMAD clade</taxon>
        <taxon>Arundinoideae</taxon>
        <taxon>Arundineae</taxon>
        <taxon>Arundo</taxon>
    </lineage>
</organism>
<sequence length="24" mass="2658">MHCGLVPKLYNEVIDILEAGLDSK</sequence>
<reference evidence="1" key="1">
    <citation type="submission" date="2014-09" db="EMBL/GenBank/DDBJ databases">
        <authorList>
            <person name="Magalhaes I.L.F."/>
            <person name="Oliveira U."/>
            <person name="Santos F.R."/>
            <person name="Vidigal T.H.D.A."/>
            <person name="Brescovit A.D."/>
            <person name="Santos A.J."/>
        </authorList>
    </citation>
    <scope>NUCLEOTIDE SEQUENCE</scope>
    <source>
        <tissue evidence="1">Shoot tissue taken approximately 20 cm above the soil surface</tissue>
    </source>
</reference>
<name>A0A0A8Z7R9_ARUDO</name>
<evidence type="ECO:0000313" key="1">
    <source>
        <dbReference type="EMBL" id="JAD30907.1"/>
    </source>
</evidence>
<proteinExistence type="predicted"/>